<evidence type="ECO:0000256" key="3">
    <source>
        <dbReference type="ARBA" id="ARBA00023242"/>
    </source>
</evidence>
<feature type="compositionally biased region" description="Polar residues" evidence="4">
    <location>
        <begin position="1353"/>
        <end position="1364"/>
    </location>
</feature>
<dbReference type="InterPro" id="IPR049730">
    <property type="entry name" value="SNF2/RAD54-like_C"/>
</dbReference>
<dbReference type="SMART" id="SM00490">
    <property type="entry name" value="HELICc"/>
    <property type="match status" value="1"/>
</dbReference>
<dbReference type="Gene3D" id="3.40.50.10810">
    <property type="entry name" value="Tandem AAA-ATPase domain"/>
    <property type="match status" value="1"/>
</dbReference>
<evidence type="ECO:0000256" key="1">
    <source>
        <dbReference type="ARBA" id="ARBA00004123"/>
    </source>
</evidence>
<dbReference type="OrthoDB" id="5857104at2759"/>
<dbReference type="Pfam" id="PF00176">
    <property type="entry name" value="SNF2-rel_dom"/>
    <property type="match status" value="1"/>
</dbReference>
<dbReference type="InterPro" id="IPR038718">
    <property type="entry name" value="SNF2-like_sf"/>
</dbReference>
<dbReference type="GO" id="GO:0005524">
    <property type="term" value="F:ATP binding"/>
    <property type="evidence" value="ECO:0007669"/>
    <property type="project" value="InterPro"/>
</dbReference>
<dbReference type="Proteomes" id="UP000717585">
    <property type="component" value="Unassembled WGS sequence"/>
</dbReference>
<evidence type="ECO:0000259" key="5">
    <source>
        <dbReference type="PROSITE" id="PS51192"/>
    </source>
</evidence>
<feature type="domain" description="Helicase ATP-binding" evidence="5">
    <location>
        <begin position="348"/>
        <end position="529"/>
    </location>
</feature>
<evidence type="ECO:0000259" key="6">
    <source>
        <dbReference type="PROSITE" id="PS51194"/>
    </source>
</evidence>
<dbReference type="GO" id="GO:0140658">
    <property type="term" value="F:ATP-dependent chromatin remodeler activity"/>
    <property type="evidence" value="ECO:0007669"/>
    <property type="project" value="TreeGrafter"/>
</dbReference>
<dbReference type="GO" id="GO:0016887">
    <property type="term" value="F:ATP hydrolysis activity"/>
    <property type="evidence" value="ECO:0007669"/>
    <property type="project" value="TreeGrafter"/>
</dbReference>
<dbReference type="EMBL" id="JAHDYR010000004">
    <property type="protein sequence ID" value="KAG9397048.1"/>
    <property type="molecule type" value="Genomic_DNA"/>
</dbReference>
<comment type="subcellular location">
    <subcellularLocation>
        <location evidence="1">Nucleus</location>
    </subcellularLocation>
</comment>
<evidence type="ECO:0000256" key="2">
    <source>
        <dbReference type="ARBA" id="ARBA00022801"/>
    </source>
</evidence>
<dbReference type="GO" id="GO:0005634">
    <property type="term" value="C:nucleus"/>
    <property type="evidence" value="ECO:0007669"/>
    <property type="project" value="UniProtKB-SubCell"/>
</dbReference>
<dbReference type="PROSITE" id="PS51192">
    <property type="entry name" value="HELICASE_ATP_BIND_1"/>
    <property type="match status" value="1"/>
</dbReference>
<dbReference type="GO" id="GO:0042393">
    <property type="term" value="F:histone binding"/>
    <property type="evidence" value="ECO:0007669"/>
    <property type="project" value="TreeGrafter"/>
</dbReference>
<dbReference type="InterPro" id="IPR001650">
    <property type="entry name" value="Helicase_C-like"/>
</dbReference>
<proteinExistence type="predicted"/>
<dbReference type="Gene3D" id="3.40.50.300">
    <property type="entry name" value="P-loop containing nucleotide triphosphate hydrolases"/>
    <property type="match status" value="1"/>
</dbReference>
<dbReference type="SUPFAM" id="SSF52540">
    <property type="entry name" value="P-loop containing nucleoside triphosphate hydrolases"/>
    <property type="match status" value="2"/>
</dbReference>
<evidence type="ECO:0000313" key="8">
    <source>
        <dbReference type="Proteomes" id="UP000717585"/>
    </source>
</evidence>
<name>A0A8J6AYA0_9EUKA</name>
<keyword evidence="8" id="KW-1185">Reference proteome</keyword>
<dbReference type="PROSITE" id="PS51194">
    <property type="entry name" value="HELICASE_CTER"/>
    <property type="match status" value="1"/>
</dbReference>
<dbReference type="SMART" id="SM00487">
    <property type="entry name" value="DEXDc"/>
    <property type="match status" value="1"/>
</dbReference>
<accession>A0A8J6AYA0</accession>
<dbReference type="InterPro" id="IPR014001">
    <property type="entry name" value="Helicase_ATP-bd"/>
</dbReference>
<reference evidence="7" key="1">
    <citation type="submission" date="2021-05" db="EMBL/GenBank/DDBJ databases">
        <title>A free-living protist that lacks canonical eukaryotic 1 DNA replication and segregation systems.</title>
        <authorList>
            <person name="Salas-Leiva D.E."/>
            <person name="Tromer E.C."/>
            <person name="Curtis B.A."/>
            <person name="Jerlstrom-Hultqvist J."/>
            <person name="Kolisko M."/>
            <person name="Yi Z."/>
            <person name="Salas-Leiva J.S."/>
            <person name="Gallot-Lavallee L."/>
            <person name="Kops G.J.P.L."/>
            <person name="Archibald J.M."/>
            <person name="Simpson A.G.B."/>
            <person name="Roger A.J."/>
        </authorList>
    </citation>
    <scope>NUCLEOTIDE SEQUENCE</scope>
    <source>
        <strain evidence="7">BICM</strain>
    </source>
</reference>
<keyword evidence="3" id="KW-0539">Nucleus</keyword>
<sequence length="1373" mass="154263">MEVLLAKRRKKLEREHINGRWEPLMNLPREGHDAETDSGSSTASDSDYENEGECPICGLDIEPILDDEPSCHRCVHDTGNGDNIAEIYGRRVLTLSEMTEMIEKQRVRDDVRMNLEAAEMDPDERVQYLCRMVDEPYVTSIFISRYRLKIIAPMKLGGFERHRNCKPPEDDEDDFLAWLDRESEQGTMVVHGEAADDDEVPASPLPKDEGAEDVSEAARIGALLVHRRAVLHSFGLPIRLMIPEVVYPIEGSSDVRIKYIGMPPSKAIEASPAYACPELPVLLHRAALLKTDPHSRAPPRHRKTVAPKARDYYHETALGHFKNLTRTPPHVHGELLPFQLDGVNWLRAAFVVGQPGVILADDMGCGKTIQTLAFLASLADYGIYGPFLVVVGLSVLDNWAAEARKWCPDMHVVPFYGDKADREALMELELTPAIKGKRRIDIVLTTYNQVILSGAKLAKLIYPVMIVDEAHRLKSESSQLRKQLQQYTLAVPSTVTTSRKQGMVLLLTGTPMQNTIGELHTLLKFIDPKKFPSMEDFVGTEDADPSMMLDAAIGQLEDIHKKLRSVMLRRRKQDVLPHLPPKKELLVPVDMLPEQRIMYRHILEAGIDPTTRKLKMACSNLLMQLRKCCNNGLLTDNRFKETLMDMLDNGTPEDTLKRILSMSGKMSTLVTILHALIKRGDRFLVYSQFTSTLDLIAQVLELEGIEFVILDGRVSRSDREESILRFNNENIPVFLLSTRAGGEGLNLVQANTVIIFDSDWNPHRDIQALCRTHRVGQQRPVHVFKLVTRGTVEEKILAKAKSKLVADHVVVKRMDRATLTETEIQELVKFGARKLFEDDAQPDGESTIVYKEADILSMVSTVDDLETQSAQERNALSKAFHAKQREAQLARIGSVIGEWEGVDGINLARFDQDVSEGEAEDVDLFKAFELADYKETADVGDDNAFWQGILKSYAEKEEKQRAIKRSARKTRLYKRAFDSGDDDEGDEYEYHSQTPEPTPVDAPLEPGELAARSMRAVAMQRMARRKHVPLVVHGFTEPERRALFSFLRNRGDIDLAAEWDYIKQNQGLASITLKGALSHPSEDLVKASADMALQVREIAEMEPMVRADRGTLANGDEIEPFMRGVPNIEMIAAHWHLTRLIKPVARKIVGTHTYAAFTVPLPTAGNAASKDEGVTEWSAACDDPNMRFDPSSWLTRLVRDDYVNCFPLMGMDLDLCRLVQDQTSPSPTWPVGLDNRIVVGMARHGIDNGALLFDRTLGIMETLAALPEHRTSGHKDLRSVIQNRMRLLRKLLLNILDPDLWAQHNRIYQSRVNAIQNNITAGHGYQARVRPAQPQPQTQPVQQVQAQPGQQRVTGSIVQSTTTGEPAEVIEID</sequence>
<dbReference type="InterPro" id="IPR027417">
    <property type="entry name" value="P-loop_NTPase"/>
</dbReference>
<feature type="region of interest" description="Disordered" evidence="4">
    <location>
        <begin position="22"/>
        <end position="50"/>
    </location>
</feature>
<organism evidence="7 8">
    <name type="scientific">Carpediemonas membranifera</name>
    <dbReference type="NCBI Taxonomy" id="201153"/>
    <lineage>
        <taxon>Eukaryota</taxon>
        <taxon>Metamonada</taxon>
        <taxon>Carpediemonas-like organisms</taxon>
        <taxon>Carpediemonas</taxon>
    </lineage>
</organism>
<dbReference type="PANTHER" id="PTHR45623:SF17">
    <property type="entry name" value="CHROMODOMAIN-HELICASE-DNA-BINDING PROTEIN 3-RELATED"/>
    <property type="match status" value="1"/>
</dbReference>
<gene>
    <name evidence="7" type="ORF">J8273_1405</name>
</gene>
<feature type="domain" description="Helicase C-terminal" evidence="6">
    <location>
        <begin position="668"/>
        <end position="825"/>
    </location>
</feature>
<dbReference type="InterPro" id="IPR000330">
    <property type="entry name" value="SNF2_N"/>
</dbReference>
<keyword evidence="2" id="KW-0378">Hydrolase</keyword>
<dbReference type="Pfam" id="PF00271">
    <property type="entry name" value="Helicase_C"/>
    <property type="match status" value="1"/>
</dbReference>
<feature type="region of interest" description="Disordered" evidence="4">
    <location>
        <begin position="1345"/>
        <end position="1366"/>
    </location>
</feature>
<dbReference type="CDD" id="cd18793">
    <property type="entry name" value="SF2_C_SNF"/>
    <property type="match status" value="1"/>
</dbReference>
<dbReference type="GO" id="GO:0003682">
    <property type="term" value="F:chromatin binding"/>
    <property type="evidence" value="ECO:0007669"/>
    <property type="project" value="TreeGrafter"/>
</dbReference>
<protein>
    <submittedName>
        <fullName evidence="7">SNF2 family N-terminal domain</fullName>
    </submittedName>
</protein>
<feature type="region of interest" description="Disordered" evidence="4">
    <location>
        <begin position="975"/>
        <end position="1004"/>
    </location>
</feature>
<comment type="caution">
    <text evidence="7">The sequence shown here is derived from an EMBL/GenBank/DDBJ whole genome shotgun (WGS) entry which is preliminary data.</text>
</comment>
<evidence type="ECO:0000313" key="7">
    <source>
        <dbReference type="EMBL" id="KAG9397048.1"/>
    </source>
</evidence>
<evidence type="ECO:0000256" key="4">
    <source>
        <dbReference type="SAM" id="MobiDB-lite"/>
    </source>
</evidence>
<dbReference type="GO" id="GO:0000785">
    <property type="term" value="C:chromatin"/>
    <property type="evidence" value="ECO:0007669"/>
    <property type="project" value="TreeGrafter"/>
</dbReference>
<dbReference type="GO" id="GO:0003677">
    <property type="term" value="F:DNA binding"/>
    <property type="evidence" value="ECO:0007669"/>
    <property type="project" value="TreeGrafter"/>
</dbReference>
<dbReference type="PANTHER" id="PTHR45623">
    <property type="entry name" value="CHROMODOMAIN-HELICASE-DNA-BINDING PROTEIN 3-RELATED-RELATED"/>
    <property type="match status" value="1"/>
</dbReference>